<reference evidence="6 7" key="1">
    <citation type="journal article" date="2003" name="Genome Res.">
        <title>Tropheryma whipplei twist: a human pathogenic Actinobacteria with a reduced genome.</title>
        <authorList>
            <person name="Raoult D."/>
            <person name="Ogata H."/>
            <person name="Audic S."/>
            <person name="Robert C."/>
            <person name="Suhre K."/>
            <person name="Drancourt M."/>
            <person name="Claverie J.-M."/>
        </authorList>
    </citation>
    <scope>NUCLEOTIDE SEQUENCE [LARGE SCALE GENOMIC DNA]</scope>
    <source>
        <strain evidence="6 7">Twist</strain>
    </source>
</reference>
<evidence type="ECO:0000256" key="5">
    <source>
        <dbReference type="SAM" id="Phobius"/>
    </source>
</evidence>
<dbReference type="InterPro" id="IPR003339">
    <property type="entry name" value="ABC/ECF_trnsptr_transmembrane"/>
</dbReference>
<evidence type="ECO:0000256" key="3">
    <source>
        <dbReference type="ARBA" id="ARBA00022989"/>
    </source>
</evidence>
<keyword evidence="2 5" id="KW-0812">Transmembrane</keyword>
<keyword evidence="3 5" id="KW-1133">Transmembrane helix</keyword>
<accession>Q83N25</accession>
<gene>
    <name evidence="6" type="ordered locus">TWT_138</name>
</gene>
<keyword evidence="4 5" id="KW-0472">Membrane</keyword>
<protein>
    <submittedName>
        <fullName evidence="6">ABC transporter permease protein</fullName>
    </submittedName>
</protein>
<dbReference type="AlphaFoldDB" id="Q83N25"/>
<proteinExistence type="predicted"/>
<dbReference type="GO" id="GO:0005886">
    <property type="term" value="C:plasma membrane"/>
    <property type="evidence" value="ECO:0007669"/>
    <property type="project" value="UniProtKB-ARBA"/>
</dbReference>
<keyword evidence="7" id="KW-1185">Reference proteome</keyword>
<dbReference type="RefSeq" id="WP_011102379.1">
    <property type="nucleotide sequence ID" value="NC_004572.3"/>
</dbReference>
<feature type="transmembrane region" description="Helical" evidence="5">
    <location>
        <begin position="71"/>
        <end position="93"/>
    </location>
</feature>
<evidence type="ECO:0000313" key="6">
    <source>
        <dbReference type="EMBL" id="AAO44235.1"/>
    </source>
</evidence>
<evidence type="ECO:0000256" key="2">
    <source>
        <dbReference type="ARBA" id="ARBA00022692"/>
    </source>
</evidence>
<dbReference type="eggNOG" id="COG0619">
    <property type="taxonomic scope" value="Bacteria"/>
</dbReference>
<dbReference type="OrthoDB" id="509049at2"/>
<feature type="transmembrane region" description="Helical" evidence="5">
    <location>
        <begin position="113"/>
        <end position="131"/>
    </location>
</feature>
<dbReference type="CDD" id="cd16914">
    <property type="entry name" value="EcfT"/>
    <property type="match status" value="1"/>
</dbReference>
<comment type="subcellular location">
    <subcellularLocation>
        <location evidence="1">Membrane</location>
        <topology evidence="1">Multi-pass membrane protein</topology>
    </subcellularLocation>
</comment>
<dbReference type="KEGG" id="twh:TWT_138"/>
<dbReference type="Proteomes" id="UP000002200">
    <property type="component" value="Chromosome"/>
</dbReference>
<dbReference type="STRING" id="203267.TWT_138"/>
<name>Q83N25_TROWT</name>
<evidence type="ECO:0000313" key="7">
    <source>
        <dbReference type="Proteomes" id="UP000002200"/>
    </source>
</evidence>
<evidence type="ECO:0000256" key="4">
    <source>
        <dbReference type="ARBA" id="ARBA00023136"/>
    </source>
</evidence>
<organism evidence="6 7">
    <name type="scientific">Tropheryma whipplei (strain Twist)</name>
    <name type="common">Whipple's bacillus</name>
    <dbReference type="NCBI Taxonomy" id="203267"/>
    <lineage>
        <taxon>Bacteria</taxon>
        <taxon>Bacillati</taxon>
        <taxon>Actinomycetota</taxon>
        <taxon>Actinomycetes</taxon>
        <taxon>Micrococcales</taxon>
        <taxon>Tropherymataceae</taxon>
        <taxon>Tropheryma</taxon>
    </lineage>
</organism>
<feature type="transmembrane region" description="Helical" evidence="5">
    <location>
        <begin position="34"/>
        <end position="59"/>
    </location>
</feature>
<dbReference type="HOGENOM" id="CLU_056469_4_2_11"/>
<sequence length="201" mass="22270">MKVGVKVKEYNKDGQKYVGRRIPKTPVAVKLLGLAVYGVLMYNISGVYLLLLFLPSLLFFLRASVAFMKQLIILVGIVSLVNLVFSGAEYAAYSALRMSALLAGAYTVSRTTRFSEFLNFFIVVATPLRVFGLNQKRVGLTLSMTVRFVPEILTLHTQVREAQIARGIQKKPLAIFLPFTVLSLNMAQEIATAIASRGFED</sequence>
<dbReference type="EMBL" id="AE014184">
    <property type="protein sequence ID" value="AAO44235.1"/>
    <property type="molecule type" value="Genomic_DNA"/>
</dbReference>
<evidence type="ECO:0000256" key="1">
    <source>
        <dbReference type="ARBA" id="ARBA00004141"/>
    </source>
</evidence>